<dbReference type="SMART" id="SM00490">
    <property type="entry name" value="HELICc"/>
    <property type="match status" value="1"/>
</dbReference>
<keyword evidence="3" id="KW-1185">Reference proteome</keyword>
<name>A0A934JY93_9BACT</name>
<evidence type="ECO:0000313" key="3">
    <source>
        <dbReference type="Proteomes" id="UP000612893"/>
    </source>
</evidence>
<dbReference type="PANTHER" id="PTHR47957:SF3">
    <property type="entry name" value="ATP-DEPENDENT HELICASE HRQ1"/>
    <property type="match status" value="1"/>
</dbReference>
<dbReference type="Pfam" id="PF00271">
    <property type="entry name" value="Helicase_C"/>
    <property type="match status" value="1"/>
</dbReference>
<dbReference type="Gene3D" id="3.40.50.300">
    <property type="entry name" value="P-loop containing nucleotide triphosphate hydrolases"/>
    <property type="match status" value="1"/>
</dbReference>
<dbReference type="EMBL" id="JAEKNR010000092">
    <property type="protein sequence ID" value="MBJ7598076.1"/>
    <property type="molecule type" value="Genomic_DNA"/>
</dbReference>
<evidence type="ECO:0000259" key="1">
    <source>
        <dbReference type="PROSITE" id="PS51194"/>
    </source>
</evidence>
<dbReference type="SUPFAM" id="SSF52540">
    <property type="entry name" value="P-loop containing nucleoside triphosphate hydrolases"/>
    <property type="match status" value="1"/>
</dbReference>
<dbReference type="InterPro" id="IPR001650">
    <property type="entry name" value="Helicase_C-like"/>
</dbReference>
<gene>
    <name evidence="2" type="ORF">JF922_08315</name>
</gene>
<dbReference type="CDD" id="cd18785">
    <property type="entry name" value="SF2_C"/>
    <property type="match status" value="1"/>
</dbReference>
<comment type="caution">
    <text evidence="2">The sequence shown here is derived from an EMBL/GenBank/DDBJ whole genome shotgun (WGS) entry which is preliminary data.</text>
</comment>
<dbReference type="PANTHER" id="PTHR47957">
    <property type="entry name" value="ATP-DEPENDENT HELICASE HRQ1"/>
    <property type="match status" value="1"/>
</dbReference>
<organism evidence="2 3">
    <name type="scientific">Candidatus Nephthysia bennettiae</name>
    <dbReference type="NCBI Taxonomy" id="3127016"/>
    <lineage>
        <taxon>Bacteria</taxon>
        <taxon>Bacillati</taxon>
        <taxon>Candidatus Dormiibacterota</taxon>
        <taxon>Candidatus Dormibacteria</taxon>
        <taxon>Candidatus Dormibacterales</taxon>
        <taxon>Candidatus Dormibacteraceae</taxon>
        <taxon>Candidatus Nephthysia</taxon>
    </lineage>
</organism>
<accession>A0A934JY93</accession>
<dbReference type="Proteomes" id="UP000612893">
    <property type="component" value="Unassembled WGS sequence"/>
</dbReference>
<protein>
    <submittedName>
        <fullName evidence="2">DUF1998 domain-containing protein</fullName>
    </submittedName>
</protein>
<dbReference type="InterPro" id="IPR018973">
    <property type="entry name" value="MZB"/>
</dbReference>
<feature type="domain" description="Helicase C-terminal" evidence="1">
    <location>
        <begin position="37"/>
        <end position="241"/>
    </location>
</feature>
<dbReference type="PROSITE" id="PS51194">
    <property type="entry name" value="HELICASE_CTER"/>
    <property type="match status" value="1"/>
</dbReference>
<reference evidence="2" key="1">
    <citation type="submission" date="2020-10" db="EMBL/GenBank/DDBJ databases">
        <title>Ca. Dormibacterota MAGs.</title>
        <authorList>
            <person name="Montgomery K."/>
        </authorList>
    </citation>
    <scope>NUCLEOTIDE SEQUENCE [LARGE SCALE GENOMIC DNA]</scope>
    <source>
        <strain evidence="2">SC8812_S17_10</strain>
    </source>
</reference>
<dbReference type="Pfam" id="PF09369">
    <property type="entry name" value="MZB"/>
    <property type="match status" value="1"/>
</dbReference>
<dbReference type="GO" id="GO:0043138">
    <property type="term" value="F:3'-5' DNA helicase activity"/>
    <property type="evidence" value="ECO:0007669"/>
    <property type="project" value="TreeGrafter"/>
</dbReference>
<evidence type="ECO:0000313" key="2">
    <source>
        <dbReference type="EMBL" id="MBJ7598076.1"/>
    </source>
</evidence>
<dbReference type="InterPro" id="IPR027417">
    <property type="entry name" value="P-loop_NTPase"/>
</dbReference>
<dbReference type="AlphaFoldDB" id="A0A934JY93"/>
<dbReference type="GO" id="GO:0036297">
    <property type="term" value="P:interstrand cross-link repair"/>
    <property type="evidence" value="ECO:0007669"/>
    <property type="project" value="TreeGrafter"/>
</dbReference>
<proteinExistence type="predicted"/>
<dbReference type="GO" id="GO:0006289">
    <property type="term" value="P:nucleotide-excision repair"/>
    <property type="evidence" value="ECO:0007669"/>
    <property type="project" value="TreeGrafter"/>
</dbReference>
<sequence length="981" mass="108579">MAVKVLRQGFLDEVTIGRGGKYPQMAPGLQLAAERIEVSRLETAVRCDRCQRARGGSILTSEGNELCLTYQCGGAPKPFHPDPKASYYVDLYQERSPKPMHAMEHSGQLSGEMRQGIERQFNDRGINVLVCTPTLELGVDLPDLVALLMRNIPPTPANYAQRAGRAGRRRRVALVVSHAGTGPHDSYFFSDPAQMITGLIRPPVLMLDNEVIVKRHLRSLILEHLETSIPSRWNPQIATEDGEYVSDVKEQMAAELAKPGVADGIARAVTRAFTDAALAWLTKEFVADVVEAFPAEVEQALRSWCDEFTSLVAEYLKIRNKKLVPSKDDRRQMDLLERRMIFMREDREYYPLSFLARVGLLPRYGFPGQTIQVVDERQRSISQVAAVGITEYAPGNRVYVAGRKLTVGRIRFGGGAKENPRDHTQTYRYCSQCSYATEDTLAQHCPYCSGDGGERLLLRAECIDYMQGQGIQSEFITDDDEYRDRSEYDRAIYLEPLPDASAATLHEEQVSKVGSLEVRQSRRRTVRIFNRGLRSHGGLPGFMVCLVCGTYRSPAQQRAAAAGAPSFSTGHAASCPVTGWPDMTSYDRSNPTFPEVEPSLHLRTSVNGDVVEIPMPQPVSAAYAAGQQAWVTTMAYALKLGIQREMFVGERELEHFVAVRRPSTGPEVILTFFDTLPGGTGYLRRFFANLPDIAAVAHRHLAECPCESACYRCLKQFWNQRDHELLDKRLVQPALGLLAQGAVTEPRPALSLRERFDSIVESMLFDRLLAAGVARPSVGPNNVLRDRDSRAIIQMDLSWPTRNLVVLIDGREFHSATAEQVALDQRKRNALIGSGQRLLEFTAWEVVHRLDEVVDEVRGVLEGRIIPISMVPSAQLVAADAPPSAVTLAVGEELDGSLVDSLTDGWSGGGKLLANGSELALAAFRESPRTVLAAIDTEAWVSDPSRWRRDLSLLRRAAAAGIPCYRLAGQVDLGIDGLVPD</sequence>